<dbReference type="EMBL" id="BGPR01211482">
    <property type="protein sequence ID" value="GBN42858.1"/>
    <property type="molecule type" value="Genomic_DNA"/>
</dbReference>
<comment type="caution">
    <text evidence="3">The sequence shown here is derived from an EMBL/GenBank/DDBJ whole genome shotgun (WGS) entry which is preliminary data.</text>
</comment>
<sequence length="80" mass="8729">ASFFLVCLISILIIVEGQTNRNDKHLPIQVIVNPSKASVNPEENLIESESKAIELKIQSDENNSGKIDLTIAAAKEVKQA</sequence>
<keyword evidence="1" id="KW-0732">Signal</keyword>
<organism evidence="3 4">
    <name type="scientific">Araneus ventricosus</name>
    <name type="common">Orbweaver spider</name>
    <name type="synonym">Epeira ventricosa</name>
    <dbReference type="NCBI Taxonomy" id="182803"/>
    <lineage>
        <taxon>Eukaryota</taxon>
        <taxon>Metazoa</taxon>
        <taxon>Ecdysozoa</taxon>
        <taxon>Arthropoda</taxon>
        <taxon>Chelicerata</taxon>
        <taxon>Arachnida</taxon>
        <taxon>Araneae</taxon>
        <taxon>Araneomorphae</taxon>
        <taxon>Entelegynae</taxon>
        <taxon>Araneoidea</taxon>
        <taxon>Araneidae</taxon>
        <taxon>Araneus</taxon>
    </lineage>
</organism>
<feature type="signal peptide" evidence="1">
    <location>
        <begin position="1"/>
        <end position="17"/>
    </location>
</feature>
<keyword evidence="4" id="KW-1185">Reference proteome</keyword>
<name>A0A4Y2P4E2_ARAVE</name>
<dbReference type="AlphaFoldDB" id="A0A4Y2P4E2"/>
<accession>A0A4Y2P4E2</accession>
<dbReference type="Proteomes" id="UP000499080">
    <property type="component" value="Unassembled WGS sequence"/>
</dbReference>
<dbReference type="EMBL" id="BGPR01213319">
    <property type="protein sequence ID" value="GBN46765.1"/>
    <property type="molecule type" value="Genomic_DNA"/>
</dbReference>
<evidence type="ECO:0000313" key="3">
    <source>
        <dbReference type="EMBL" id="GBN46765.1"/>
    </source>
</evidence>
<feature type="chain" id="PRO_5036362132" evidence="1">
    <location>
        <begin position="18"/>
        <end position="80"/>
    </location>
</feature>
<proteinExistence type="predicted"/>
<gene>
    <name evidence="3" type="ORF">AVEN_102366_1</name>
    <name evidence="2" type="ORF">AVEN_85074_1</name>
</gene>
<evidence type="ECO:0000256" key="1">
    <source>
        <dbReference type="SAM" id="SignalP"/>
    </source>
</evidence>
<feature type="non-terminal residue" evidence="3">
    <location>
        <position position="80"/>
    </location>
</feature>
<feature type="non-terminal residue" evidence="3">
    <location>
        <position position="1"/>
    </location>
</feature>
<evidence type="ECO:0000313" key="4">
    <source>
        <dbReference type="Proteomes" id="UP000499080"/>
    </source>
</evidence>
<reference evidence="3 4" key="1">
    <citation type="journal article" date="2019" name="Sci. Rep.">
        <title>Orb-weaving spider Araneus ventricosus genome elucidates the spidroin gene catalogue.</title>
        <authorList>
            <person name="Kono N."/>
            <person name="Nakamura H."/>
            <person name="Ohtoshi R."/>
            <person name="Moran D.A.P."/>
            <person name="Shinohara A."/>
            <person name="Yoshida Y."/>
            <person name="Fujiwara M."/>
            <person name="Mori M."/>
            <person name="Tomita M."/>
            <person name="Arakawa K."/>
        </authorList>
    </citation>
    <scope>NUCLEOTIDE SEQUENCE [LARGE SCALE GENOMIC DNA]</scope>
</reference>
<evidence type="ECO:0000313" key="2">
    <source>
        <dbReference type="EMBL" id="GBN42858.1"/>
    </source>
</evidence>
<protein>
    <submittedName>
        <fullName evidence="3">Uncharacterized protein</fullName>
    </submittedName>
</protein>